<protein>
    <submittedName>
        <fullName evidence="3">Uncharacterized protein</fullName>
    </submittedName>
</protein>
<feature type="compositionally biased region" description="Acidic residues" evidence="2">
    <location>
        <begin position="191"/>
        <end position="201"/>
    </location>
</feature>
<feature type="compositionally biased region" description="Basic and acidic residues" evidence="2">
    <location>
        <begin position="104"/>
        <end position="113"/>
    </location>
</feature>
<evidence type="ECO:0000256" key="2">
    <source>
        <dbReference type="SAM" id="MobiDB-lite"/>
    </source>
</evidence>
<organism evidence="3 4">
    <name type="scientific">Exidia glandulosa HHB12029</name>
    <dbReference type="NCBI Taxonomy" id="1314781"/>
    <lineage>
        <taxon>Eukaryota</taxon>
        <taxon>Fungi</taxon>
        <taxon>Dikarya</taxon>
        <taxon>Basidiomycota</taxon>
        <taxon>Agaricomycotina</taxon>
        <taxon>Agaricomycetes</taxon>
        <taxon>Auriculariales</taxon>
        <taxon>Exidiaceae</taxon>
        <taxon>Exidia</taxon>
    </lineage>
</organism>
<feature type="compositionally biased region" description="Acidic residues" evidence="2">
    <location>
        <begin position="146"/>
        <end position="169"/>
    </location>
</feature>
<proteinExistence type="predicted"/>
<feature type="compositionally biased region" description="Polar residues" evidence="2">
    <location>
        <begin position="224"/>
        <end position="236"/>
    </location>
</feature>
<dbReference type="InParanoid" id="A0A165E0T1"/>
<sequence length="497" mass="53336">MPPRKRANSTDAASAPAAPSTKKSKPGPKERAAMRAAAGVVVAPTRTSSRHKADVQNTLPPSASLARASAPSDIGATLPGRRQPRCRRGCIDPATGQPPLMAGHRCDAGEKVQEQQSSLQNESEIAARALIESIKAKHRDTNADMPGDDSDDSDDEPGALDDGQADDLDIVIPTPPAGDDVPPRSPQADAMPEEPTADDDNTAPITGAATSPKNPPKEPVASLQPASPTHSATPSTAGPDGSAIPRAPATPPKRKSKGKAKKGAAPVDGDDNSRAAALESAKESSTQSIGEGRKGERQEYYVKFMPNSGTDELVPQPLVARRRRKQEPEMTGPDAQGNRGTSVFATACNAGQSVVDRLPGFYLTLYHPFAGFGHIHTFWSGSVQDHLEGSDNKFWLPVKDMDTGKDEPNVREEAVPKVVEDIVGLFRDATAPHIKTLRRDEAATWKKSQELIDIQRRENEEQREVITARERELEAVRKRNEDLERQLELARAGVTPK</sequence>
<keyword evidence="1" id="KW-0175">Coiled coil</keyword>
<name>A0A165E0T1_EXIGL</name>
<feature type="compositionally biased region" description="Low complexity" evidence="2">
    <location>
        <begin position="34"/>
        <end position="43"/>
    </location>
</feature>
<evidence type="ECO:0000256" key="1">
    <source>
        <dbReference type="SAM" id="Coils"/>
    </source>
</evidence>
<evidence type="ECO:0000313" key="4">
    <source>
        <dbReference type="Proteomes" id="UP000077266"/>
    </source>
</evidence>
<feature type="compositionally biased region" description="Low complexity" evidence="2">
    <location>
        <begin position="9"/>
        <end position="21"/>
    </location>
</feature>
<accession>A0A165E0T1</accession>
<keyword evidence="4" id="KW-1185">Reference proteome</keyword>
<dbReference type="Proteomes" id="UP000077266">
    <property type="component" value="Unassembled WGS sequence"/>
</dbReference>
<feature type="region of interest" description="Disordered" evidence="2">
    <location>
        <begin position="1"/>
        <end position="124"/>
    </location>
</feature>
<gene>
    <name evidence="3" type="ORF">EXIGLDRAFT_775191</name>
</gene>
<dbReference type="AlphaFoldDB" id="A0A165E0T1"/>
<feature type="region of interest" description="Disordered" evidence="2">
    <location>
        <begin position="136"/>
        <end position="295"/>
    </location>
</feature>
<dbReference type="EMBL" id="KV426175">
    <property type="protein sequence ID" value="KZV85822.1"/>
    <property type="molecule type" value="Genomic_DNA"/>
</dbReference>
<feature type="compositionally biased region" description="Basic residues" evidence="2">
    <location>
        <begin position="252"/>
        <end position="262"/>
    </location>
</feature>
<feature type="coiled-coil region" evidence="1">
    <location>
        <begin position="459"/>
        <end position="493"/>
    </location>
</feature>
<feature type="compositionally biased region" description="Low complexity" evidence="2">
    <location>
        <begin position="59"/>
        <end position="72"/>
    </location>
</feature>
<reference evidence="3 4" key="1">
    <citation type="journal article" date="2016" name="Mol. Biol. Evol.">
        <title>Comparative Genomics of Early-Diverging Mushroom-Forming Fungi Provides Insights into the Origins of Lignocellulose Decay Capabilities.</title>
        <authorList>
            <person name="Nagy L.G."/>
            <person name="Riley R."/>
            <person name="Tritt A."/>
            <person name="Adam C."/>
            <person name="Daum C."/>
            <person name="Floudas D."/>
            <person name="Sun H."/>
            <person name="Yadav J.S."/>
            <person name="Pangilinan J."/>
            <person name="Larsson K.H."/>
            <person name="Matsuura K."/>
            <person name="Barry K."/>
            <person name="Labutti K."/>
            <person name="Kuo R."/>
            <person name="Ohm R.A."/>
            <person name="Bhattacharya S.S."/>
            <person name="Shirouzu T."/>
            <person name="Yoshinaga Y."/>
            <person name="Martin F.M."/>
            <person name="Grigoriev I.V."/>
            <person name="Hibbett D.S."/>
        </authorList>
    </citation>
    <scope>NUCLEOTIDE SEQUENCE [LARGE SCALE GENOMIC DNA]</scope>
    <source>
        <strain evidence="3 4">HHB12029</strain>
    </source>
</reference>
<evidence type="ECO:0000313" key="3">
    <source>
        <dbReference type="EMBL" id="KZV85822.1"/>
    </source>
</evidence>
<feature type="compositionally biased region" description="Low complexity" evidence="2">
    <location>
        <begin position="114"/>
        <end position="124"/>
    </location>
</feature>